<dbReference type="InterPro" id="IPR001412">
    <property type="entry name" value="aa-tRNA-synth_I_CS"/>
</dbReference>
<dbReference type="GO" id="GO:0004830">
    <property type="term" value="F:tryptophan-tRNA ligase activity"/>
    <property type="evidence" value="ECO:0007669"/>
    <property type="project" value="UniProtKB-UniRule"/>
</dbReference>
<feature type="binding site" evidence="8">
    <location>
        <position position="190"/>
    </location>
    <ligand>
        <name>ATP</name>
        <dbReference type="ChEBI" id="CHEBI:30616"/>
    </ligand>
</feature>
<dbReference type="GO" id="GO:0005524">
    <property type="term" value="F:ATP binding"/>
    <property type="evidence" value="ECO:0007669"/>
    <property type="project" value="UniProtKB-UniRule"/>
</dbReference>
<reference evidence="10" key="2">
    <citation type="submission" date="2021-04" db="EMBL/GenBank/DDBJ databases">
        <authorList>
            <person name="Gilroy R."/>
        </authorList>
    </citation>
    <scope>NUCLEOTIDE SEQUENCE</scope>
    <source>
        <strain evidence="10">CHK192-19661</strain>
    </source>
</reference>
<dbReference type="Proteomes" id="UP000824025">
    <property type="component" value="Unassembled WGS sequence"/>
</dbReference>
<proteinExistence type="inferred from homology"/>
<feature type="short sequence motif" description="'HIGH' region" evidence="8">
    <location>
        <begin position="15"/>
        <end position="23"/>
    </location>
</feature>
<keyword evidence="3 8" id="KW-0547">Nucleotide-binding</keyword>
<evidence type="ECO:0000256" key="7">
    <source>
        <dbReference type="ARBA" id="ARBA00049929"/>
    </source>
</evidence>
<feature type="binding site" evidence="8">
    <location>
        <begin position="150"/>
        <end position="152"/>
    </location>
    <ligand>
        <name>ATP</name>
        <dbReference type="ChEBI" id="CHEBI:30616"/>
    </ligand>
</feature>
<organism evidence="10 11">
    <name type="scientific">Candidatus Borkfalkia avicola</name>
    <dbReference type="NCBI Taxonomy" id="2838503"/>
    <lineage>
        <taxon>Bacteria</taxon>
        <taxon>Bacillati</taxon>
        <taxon>Bacillota</taxon>
        <taxon>Clostridia</taxon>
        <taxon>Christensenellales</taxon>
        <taxon>Christensenellaceae</taxon>
        <taxon>Candidatus Borkfalkia</taxon>
    </lineage>
</organism>
<feature type="binding site" evidence="8">
    <location>
        <begin position="199"/>
        <end position="203"/>
    </location>
    <ligand>
        <name>ATP</name>
        <dbReference type="ChEBI" id="CHEBI:30616"/>
    </ligand>
</feature>
<keyword evidence="4 8" id="KW-0067">ATP-binding</keyword>
<evidence type="ECO:0000313" key="11">
    <source>
        <dbReference type="Proteomes" id="UP000824025"/>
    </source>
</evidence>
<keyword evidence="2 8" id="KW-0436">Ligase</keyword>
<comment type="catalytic activity">
    <reaction evidence="7 8">
        <text>tRNA(Trp) + L-tryptophan + ATP = L-tryptophyl-tRNA(Trp) + AMP + diphosphate + H(+)</text>
        <dbReference type="Rhea" id="RHEA:24080"/>
        <dbReference type="Rhea" id="RHEA-COMP:9671"/>
        <dbReference type="Rhea" id="RHEA-COMP:9705"/>
        <dbReference type="ChEBI" id="CHEBI:15378"/>
        <dbReference type="ChEBI" id="CHEBI:30616"/>
        <dbReference type="ChEBI" id="CHEBI:33019"/>
        <dbReference type="ChEBI" id="CHEBI:57912"/>
        <dbReference type="ChEBI" id="CHEBI:78442"/>
        <dbReference type="ChEBI" id="CHEBI:78535"/>
        <dbReference type="ChEBI" id="CHEBI:456215"/>
        <dbReference type="EC" id="6.1.1.2"/>
    </reaction>
</comment>
<comment type="function">
    <text evidence="8">Catalyzes the attachment of tryptophan to tRNA(Trp).</text>
</comment>
<feature type="binding site" evidence="8">
    <location>
        <begin position="22"/>
        <end position="23"/>
    </location>
    <ligand>
        <name>ATP</name>
        <dbReference type="ChEBI" id="CHEBI:30616"/>
    </ligand>
</feature>
<keyword evidence="8" id="KW-0963">Cytoplasm</keyword>
<dbReference type="AlphaFoldDB" id="A0A9D2II48"/>
<feature type="short sequence motif" description="'KMSKS' region" evidence="8">
    <location>
        <begin position="199"/>
        <end position="203"/>
    </location>
</feature>
<evidence type="ECO:0000256" key="1">
    <source>
        <dbReference type="ARBA" id="ARBA00005594"/>
    </source>
</evidence>
<evidence type="ECO:0000256" key="9">
    <source>
        <dbReference type="RuleBase" id="RU363036"/>
    </source>
</evidence>
<evidence type="ECO:0000256" key="4">
    <source>
        <dbReference type="ARBA" id="ARBA00022840"/>
    </source>
</evidence>
<dbReference type="PANTHER" id="PTHR43766:SF1">
    <property type="entry name" value="TRYPTOPHAN--TRNA LIGASE, MITOCHONDRIAL"/>
    <property type="match status" value="1"/>
</dbReference>
<dbReference type="HAMAP" id="MF_00140_B">
    <property type="entry name" value="Trp_tRNA_synth_B"/>
    <property type="match status" value="1"/>
</dbReference>
<accession>A0A9D2II48</accession>
<reference evidence="10" key="1">
    <citation type="journal article" date="2021" name="PeerJ">
        <title>Extensive microbial diversity within the chicken gut microbiome revealed by metagenomics and culture.</title>
        <authorList>
            <person name="Gilroy R."/>
            <person name="Ravi A."/>
            <person name="Getino M."/>
            <person name="Pursley I."/>
            <person name="Horton D.L."/>
            <person name="Alikhan N.F."/>
            <person name="Baker D."/>
            <person name="Gharbi K."/>
            <person name="Hall N."/>
            <person name="Watson M."/>
            <person name="Adriaenssens E.M."/>
            <person name="Foster-Nyarko E."/>
            <person name="Jarju S."/>
            <person name="Secka A."/>
            <person name="Antonio M."/>
            <person name="Oren A."/>
            <person name="Chaudhuri R.R."/>
            <person name="La Ragione R."/>
            <person name="Hildebrand F."/>
            <person name="Pallen M.J."/>
        </authorList>
    </citation>
    <scope>NUCLEOTIDE SEQUENCE</scope>
    <source>
        <strain evidence="10">CHK192-19661</strain>
    </source>
</reference>
<dbReference type="Gene3D" id="3.40.50.620">
    <property type="entry name" value="HUPs"/>
    <property type="match status" value="1"/>
</dbReference>
<evidence type="ECO:0000256" key="8">
    <source>
        <dbReference type="HAMAP-Rule" id="MF_00140"/>
    </source>
</evidence>
<dbReference type="InterPro" id="IPR050203">
    <property type="entry name" value="Trp-tRNA_synthetase"/>
</dbReference>
<feature type="binding site" evidence="8">
    <location>
        <position position="138"/>
    </location>
    <ligand>
        <name>L-tryptophan</name>
        <dbReference type="ChEBI" id="CHEBI:57912"/>
    </ligand>
</feature>
<dbReference type="InterPro" id="IPR024109">
    <property type="entry name" value="Trp-tRNA-ligase_bac-type"/>
</dbReference>
<dbReference type="InterPro" id="IPR014729">
    <property type="entry name" value="Rossmann-like_a/b/a_fold"/>
</dbReference>
<gene>
    <name evidence="8 10" type="primary">trpS</name>
    <name evidence="10" type="ORF">H9726_05420</name>
</gene>
<dbReference type="InterPro" id="IPR002306">
    <property type="entry name" value="Trp-tRNA-ligase"/>
</dbReference>
<comment type="subunit">
    <text evidence="8">Homodimer.</text>
</comment>
<sequence length="336" mass="36954">MEATQKSSLFSAVQPSGAVTIGNYIGAIRNFAKLQDEYNCIYAVADLHAITVRQEPAALRKNTLGLAALFLACGIDPEKCVLFVQSHVPAHCELMWVLNTVSYPGELSRMTQFKDKSARHADNVNMGLMDYPVLMAADILLYQAALVPVGADQKQHLELTRDLAIRFNNRYGQTFTVPDGYIPKGSGARVMSLADPSRKMSKSDENPNGFVTMDDDRDTIVRKFKRAVTDSDTEVRYDPETKPGVSNLLTVYCAFTGKSVAEAEKEFAGKGYGDFKLAVGETVADALAPVQAEKARLLADKGYLANVLKEGAERAFRLARKTLSKVYRKVGFYQGE</sequence>
<name>A0A9D2II48_9FIRM</name>
<dbReference type="PROSITE" id="PS00178">
    <property type="entry name" value="AA_TRNA_LIGASE_I"/>
    <property type="match status" value="1"/>
</dbReference>
<protein>
    <recommendedName>
        <fullName evidence="8">Tryptophan--tRNA ligase</fullName>
        <ecNumber evidence="8">6.1.1.2</ecNumber>
    </recommendedName>
    <alternativeName>
        <fullName evidence="8">Tryptophanyl-tRNA synthetase</fullName>
        <shortName evidence="8">TrpRS</shortName>
    </alternativeName>
</protein>
<keyword evidence="6 8" id="KW-0030">Aminoacyl-tRNA synthetase</keyword>
<comment type="caution">
    <text evidence="10">The sequence shown here is derived from an EMBL/GenBank/DDBJ whole genome shotgun (WGS) entry which is preliminary data.</text>
</comment>
<comment type="similarity">
    <text evidence="1 8 9">Belongs to the class-I aminoacyl-tRNA synthetase family.</text>
</comment>
<dbReference type="EC" id="6.1.1.2" evidence="8"/>
<dbReference type="GO" id="GO:0005829">
    <property type="term" value="C:cytosol"/>
    <property type="evidence" value="ECO:0007669"/>
    <property type="project" value="TreeGrafter"/>
</dbReference>
<dbReference type="PANTHER" id="PTHR43766">
    <property type="entry name" value="TRYPTOPHAN--TRNA LIGASE, MITOCHONDRIAL"/>
    <property type="match status" value="1"/>
</dbReference>
<dbReference type="SUPFAM" id="SSF52374">
    <property type="entry name" value="Nucleotidylyl transferase"/>
    <property type="match status" value="1"/>
</dbReference>
<dbReference type="CDD" id="cd00806">
    <property type="entry name" value="TrpRS_core"/>
    <property type="match status" value="1"/>
</dbReference>
<comment type="subcellular location">
    <subcellularLocation>
        <location evidence="8">Cytoplasm</location>
    </subcellularLocation>
</comment>
<evidence type="ECO:0000256" key="3">
    <source>
        <dbReference type="ARBA" id="ARBA00022741"/>
    </source>
</evidence>
<dbReference type="PRINTS" id="PR01039">
    <property type="entry name" value="TRNASYNTHTRP"/>
</dbReference>
<dbReference type="NCBIfam" id="TIGR00233">
    <property type="entry name" value="trpS"/>
    <property type="match status" value="1"/>
</dbReference>
<dbReference type="GO" id="GO:0006436">
    <property type="term" value="P:tryptophanyl-tRNA aminoacylation"/>
    <property type="evidence" value="ECO:0007669"/>
    <property type="project" value="UniProtKB-UniRule"/>
</dbReference>
<feature type="binding site" evidence="8">
    <location>
        <begin position="14"/>
        <end position="16"/>
    </location>
    <ligand>
        <name>ATP</name>
        <dbReference type="ChEBI" id="CHEBI:30616"/>
    </ligand>
</feature>
<evidence type="ECO:0000256" key="2">
    <source>
        <dbReference type="ARBA" id="ARBA00022598"/>
    </source>
</evidence>
<dbReference type="InterPro" id="IPR002305">
    <property type="entry name" value="aa-tRNA-synth_Ic"/>
</dbReference>
<evidence type="ECO:0000256" key="6">
    <source>
        <dbReference type="ARBA" id="ARBA00023146"/>
    </source>
</evidence>
<keyword evidence="5 8" id="KW-0648">Protein biosynthesis</keyword>
<evidence type="ECO:0000313" key="10">
    <source>
        <dbReference type="EMBL" id="HIZ09910.1"/>
    </source>
</evidence>
<evidence type="ECO:0000256" key="5">
    <source>
        <dbReference type="ARBA" id="ARBA00022917"/>
    </source>
</evidence>
<dbReference type="FunFam" id="1.10.240.10:FF:000002">
    <property type="entry name" value="Tryptophan--tRNA ligase"/>
    <property type="match status" value="1"/>
</dbReference>
<dbReference type="Pfam" id="PF00579">
    <property type="entry name" value="tRNA-synt_1b"/>
    <property type="match status" value="1"/>
</dbReference>
<dbReference type="Gene3D" id="1.10.240.10">
    <property type="entry name" value="Tyrosyl-Transfer RNA Synthetase"/>
    <property type="match status" value="1"/>
</dbReference>
<dbReference type="EMBL" id="DXCF01000029">
    <property type="protein sequence ID" value="HIZ09910.1"/>
    <property type="molecule type" value="Genomic_DNA"/>
</dbReference>